<feature type="transmembrane region" description="Helical" evidence="1">
    <location>
        <begin position="25"/>
        <end position="52"/>
    </location>
</feature>
<dbReference type="EMBL" id="LR796284">
    <property type="protein sequence ID" value="CAB4134491.1"/>
    <property type="molecule type" value="Genomic_DNA"/>
</dbReference>
<accession>A0A6J5LJW7</accession>
<keyword evidence="1" id="KW-0812">Transmembrane</keyword>
<evidence type="ECO:0000313" key="2">
    <source>
        <dbReference type="EMBL" id="CAB4134491.1"/>
    </source>
</evidence>
<sequence length="96" mass="10513">MLQNTLAKAFDGILTTFSKLKAATVFSATMLIAGTMSVLSLLKFAFTGQAWWAPLNDFNSVGDPTFTNVFRWLLLVIAHCVPLVFSSKIVADEVNK</sequence>
<protein>
    <submittedName>
        <fullName evidence="2">Uncharacterized protein</fullName>
    </submittedName>
</protein>
<feature type="transmembrane region" description="Helical" evidence="1">
    <location>
        <begin position="72"/>
        <end position="91"/>
    </location>
</feature>
<gene>
    <name evidence="2" type="ORF">UFOVP273_110</name>
</gene>
<proteinExistence type="predicted"/>
<keyword evidence="1" id="KW-0472">Membrane</keyword>
<organism evidence="2">
    <name type="scientific">uncultured Caudovirales phage</name>
    <dbReference type="NCBI Taxonomy" id="2100421"/>
    <lineage>
        <taxon>Viruses</taxon>
        <taxon>Duplodnaviria</taxon>
        <taxon>Heunggongvirae</taxon>
        <taxon>Uroviricota</taxon>
        <taxon>Caudoviricetes</taxon>
        <taxon>Peduoviridae</taxon>
        <taxon>Maltschvirus</taxon>
        <taxon>Maltschvirus maltsch</taxon>
    </lineage>
</organism>
<reference evidence="2" key="1">
    <citation type="submission" date="2020-04" db="EMBL/GenBank/DDBJ databases">
        <authorList>
            <person name="Chiriac C."/>
            <person name="Salcher M."/>
            <person name="Ghai R."/>
            <person name="Kavagutti S V."/>
        </authorList>
    </citation>
    <scope>NUCLEOTIDE SEQUENCE</scope>
</reference>
<evidence type="ECO:0000256" key="1">
    <source>
        <dbReference type="SAM" id="Phobius"/>
    </source>
</evidence>
<keyword evidence="1" id="KW-1133">Transmembrane helix</keyword>
<name>A0A6J5LJW7_9CAUD</name>